<dbReference type="EMBL" id="EQ977719">
    <property type="protein sequence ID" value="EEF26278.1"/>
    <property type="molecule type" value="Genomic_DNA"/>
</dbReference>
<dbReference type="InParanoid" id="B9TCY5"/>
<protein>
    <submittedName>
        <fullName evidence="1">Uncharacterized protein</fullName>
    </submittedName>
</protein>
<accession>B9TCY5</accession>
<dbReference type="AlphaFoldDB" id="B9TCY5"/>
<keyword evidence="2" id="KW-1185">Reference proteome</keyword>
<evidence type="ECO:0000313" key="1">
    <source>
        <dbReference type="EMBL" id="EEF26278.1"/>
    </source>
</evidence>
<organism evidence="1 2">
    <name type="scientific">Ricinus communis</name>
    <name type="common">Castor bean</name>
    <dbReference type="NCBI Taxonomy" id="3988"/>
    <lineage>
        <taxon>Eukaryota</taxon>
        <taxon>Viridiplantae</taxon>
        <taxon>Streptophyta</taxon>
        <taxon>Embryophyta</taxon>
        <taxon>Tracheophyta</taxon>
        <taxon>Spermatophyta</taxon>
        <taxon>Magnoliopsida</taxon>
        <taxon>eudicotyledons</taxon>
        <taxon>Gunneridae</taxon>
        <taxon>Pentapetalae</taxon>
        <taxon>rosids</taxon>
        <taxon>fabids</taxon>
        <taxon>Malpighiales</taxon>
        <taxon>Euphorbiaceae</taxon>
        <taxon>Acalyphoideae</taxon>
        <taxon>Acalypheae</taxon>
        <taxon>Ricinus</taxon>
    </lineage>
</organism>
<sequence>MTLQRRRSHRARGHLVWVVAFQSGYSRSYSIRVGATSAGACNHEPATSQRTNHRFGLPGGRAGFGAIVQNHVRDMRRQCEETVHAFHQ</sequence>
<proteinExistence type="predicted"/>
<dbReference type="Proteomes" id="UP000008311">
    <property type="component" value="Unassembled WGS sequence"/>
</dbReference>
<gene>
    <name evidence="1" type="ORF">RCOM_1913000</name>
</gene>
<reference evidence="2" key="1">
    <citation type="journal article" date="2010" name="Nat. Biotechnol.">
        <title>Draft genome sequence of the oilseed species Ricinus communis.</title>
        <authorList>
            <person name="Chan A.P."/>
            <person name="Crabtree J."/>
            <person name="Zhao Q."/>
            <person name="Lorenzi H."/>
            <person name="Orvis J."/>
            <person name="Puiu D."/>
            <person name="Melake-Berhan A."/>
            <person name="Jones K.M."/>
            <person name="Redman J."/>
            <person name="Chen G."/>
            <person name="Cahoon E.B."/>
            <person name="Gedil M."/>
            <person name="Stanke M."/>
            <person name="Haas B.J."/>
            <person name="Wortman J.R."/>
            <person name="Fraser-Liggett C.M."/>
            <person name="Ravel J."/>
            <person name="Rabinowicz P.D."/>
        </authorList>
    </citation>
    <scope>NUCLEOTIDE SEQUENCE [LARGE SCALE GENOMIC DNA]</scope>
    <source>
        <strain evidence="2">cv. Hale</strain>
    </source>
</reference>
<name>B9TCY5_RICCO</name>
<evidence type="ECO:0000313" key="2">
    <source>
        <dbReference type="Proteomes" id="UP000008311"/>
    </source>
</evidence>